<dbReference type="EMBL" id="GG666530">
    <property type="protein sequence ID" value="EEN58488.1"/>
    <property type="molecule type" value="Genomic_DNA"/>
</dbReference>
<name>C3YMJ2_BRAFL</name>
<reference evidence="1" key="1">
    <citation type="journal article" date="2008" name="Nature">
        <title>The amphioxus genome and the evolution of the chordate karyotype.</title>
        <authorList>
            <consortium name="US DOE Joint Genome Institute (JGI-PGF)"/>
            <person name="Putnam N.H."/>
            <person name="Butts T."/>
            <person name="Ferrier D.E.K."/>
            <person name="Furlong R.F."/>
            <person name="Hellsten U."/>
            <person name="Kawashima T."/>
            <person name="Robinson-Rechavi M."/>
            <person name="Shoguchi E."/>
            <person name="Terry A."/>
            <person name="Yu J.-K."/>
            <person name="Benito-Gutierrez E.L."/>
            <person name="Dubchak I."/>
            <person name="Garcia-Fernandez J."/>
            <person name="Gibson-Brown J.J."/>
            <person name="Grigoriev I.V."/>
            <person name="Horton A.C."/>
            <person name="de Jong P.J."/>
            <person name="Jurka J."/>
            <person name="Kapitonov V.V."/>
            <person name="Kohara Y."/>
            <person name="Kuroki Y."/>
            <person name="Lindquist E."/>
            <person name="Lucas S."/>
            <person name="Osoegawa K."/>
            <person name="Pennacchio L.A."/>
            <person name="Salamov A.A."/>
            <person name="Satou Y."/>
            <person name="Sauka-Spengler T."/>
            <person name="Schmutz J."/>
            <person name="Shin-I T."/>
            <person name="Toyoda A."/>
            <person name="Bronner-Fraser M."/>
            <person name="Fujiyama A."/>
            <person name="Holland L.Z."/>
            <person name="Holland P.W.H."/>
            <person name="Satoh N."/>
            <person name="Rokhsar D.S."/>
        </authorList>
    </citation>
    <scope>NUCLEOTIDE SEQUENCE [LARGE SCALE GENOMIC DNA]</scope>
    <source>
        <strain evidence="1">S238N-H82</strain>
        <tissue evidence="1">Testes</tissue>
    </source>
</reference>
<proteinExistence type="predicted"/>
<dbReference type="AlphaFoldDB" id="C3YMJ2"/>
<evidence type="ECO:0000313" key="1">
    <source>
        <dbReference type="EMBL" id="EEN58488.1"/>
    </source>
</evidence>
<dbReference type="InParanoid" id="C3YMJ2"/>
<organism>
    <name type="scientific">Branchiostoma floridae</name>
    <name type="common">Florida lancelet</name>
    <name type="synonym">Amphioxus</name>
    <dbReference type="NCBI Taxonomy" id="7739"/>
    <lineage>
        <taxon>Eukaryota</taxon>
        <taxon>Metazoa</taxon>
        <taxon>Chordata</taxon>
        <taxon>Cephalochordata</taxon>
        <taxon>Leptocardii</taxon>
        <taxon>Amphioxiformes</taxon>
        <taxon>Branchiostomatidae</taxon>
        <taxon>Branchiostoma</taxon>
    </lineage>
</organism>
<protein>
    <submittedName>
        <fullName evidence="1">Uncharacterized protein</fullName>
    </submittedName>
</protein>
<accession>C3YMJ2</accession>
<gene>
    <name evidence="1" type="ORF">BRAFLDRAFT_86860</name>
</gene>
<sequence>MFYPFNCHPGIVNTIWLLRTCGRGCGPASAISPLCAKPRHSAIPTGYSVRVVGYPVRLVYYTVRVVGDAVRPMHFTVCMPSRVTQSLSTVPPARCDLYRIVCSNLCRTPRNCPGANLNCSVETARLGANARCSMEATRPGDNLNYSAGVP</sequence>